<dbReference type="AlphaFoldDB" id="Q5YV71"/>
<reference evidence="8 9" key="1">
    <citation type="journal article" date="2004" name="Proc. Natl. Acad. Sci. U.S.A.">
        <title>The complete genomic sequence of Nocardia farcinica IFM 10152.</title>
        <authorList>
            <person name="Ishikawa J."/>
            <person name="Yamashita A."/>
            <person name="Mikami Y."/>
            <person name="Hoshino Y."/>
            <person name="Kurita H."/>
            <person name="Hotta K."/>
            <person name="Shiba T."/>
            <person name="Hattori M."/>
        </authorList>
    </citation>
    <scope>NUCLEOTIDE SEQUENCE [LARGE SCALE GENOMIC DNA]</scope>
    <source>
        <strain evidence="8 9">IFM 10152</strain>
    </source>
</reference>
<evidence type="ECO:0000256" key="5">
    <source>
        <dbReference type="ARBA" id="ARBA00023136"/>
    </source>
</evidence>
<feature type="transmembrane region" description="Helical" evidence="6">
    <location>
        <begin position="247"/>
        <end position="267"/>
    </location>
</feature>
<evidence type="ECO:0000256" key="3">
    <source>
        <dbReference type="ARBA" id="ARBA00022692"/>
    </source>
</evidence>
<feature type="transmembrane region" description="Helical" evidence="6">
    <location>
        <begin position="273"/>
        <end position="292"/>
    </location>
</feature>
<comment type="subcellular location">
    <subcellularLocation>
        <location evidence="1">Membrane</location>
        <topology evidence="1">Multi-pass membrane protein</topology>
    </subcellularLocation>
</comment>
<dbReference type="EMBL" id="AP006618">
    <property type="protein sequence ID" value="BAD57920.1"/>
    <property type="molecule type" value="Genomic_DNA"/>
</dbReference>
<keyword evidence="3 6" id="KW-0812">Transmembrane</keyword>
<dbReference type="HOGENOM" id="CLU_033863_2_2_11"/>
<keyword evidence="5 6" id="KW-0472">Membrane</keyword>
<dbReference type="eggNOG" id="COG0697">
    <property type="taxonomic scope" value="Bacteria"/>
</dbReference>
<evidence type="ECO:0000256" key="4">
    <source>
        <dbReference type="ARBA" id="ARBA00022989"/>
    </source>
</evidence>
<dbReference type="OrthoDB" id="5430053at2"/>
<dbReference type="STRING" id="247156.NFA_30730"/>
<feature type="transmembrane region" description="Helical" evidence="6">
    <location>
        <begin position="74"/>
        <end position="93"/>
    </location>
</feature>
<dbReference type="GO" id="GO:0016020">
    <property type="term" value="C:membrane"/>
    <property type="evidence" value="ECO:0007669"/>
    <property type="project" value="UniProtKB-SubCell"/>
</dbReference>
<name>Q5YV71_NOCFA</name>
<dbReference type="InterPro" id="IPR050638">
    <property type="entry name" value="AA-Vitamin_Transporters"/>
</dbReference>
<feature type="transmembrane region" description="Helical" evidence="6">
    <location>
        <begin position="44"/>
        <end position="62"/>
    </location>
</feature>
<dbReference type="PANTHER" id="PTHR32322">
    <property type="entry name" value="INNER MEMBRANE TRANSPORTER"/>
    <property type="match status" value="1"/>
</dbReference>
<feature type="transmembrane region" description="Helical" evidence="6">
    <location>
        <begin position="99"/>
        <end position="117"/>
    </location>
</feature>
<evidence type="ECO:0000313" key="8">
    <source>
        <dbReference type="EMBL" id="BAD57920.1"/>
    </source>
</evidence>
<feature type="transmembrane region" description="Helical" evidence="6">
    <location>
        <begin position="129"/>
        <end position="146"/>
    </location>
</feature>
<feature type="domain" description="EamA" evidence="7">
    <location>
        <begin position="154"/>
        <end position="286"/>
    </location>
</feature>
<dbReference type="Proteomes" id="UP000006820">
    <property type="component" value="Chromosome"/>
</dbReference>
<evidence type="ECO:0000313" key="9">
    <source>
        <dbReference type="Proteomes" id="UP000006820"/>
    </source>
</evidence>
<feature type="domain" description="EamA" evidence="7">
    <location>
        <begin position="19"/>
        <end position="143"/>
    </location>
</feature>
<organism evidence="8 9">
    <name type="scientific">Nocardia farcinica (strain IFM 10152)</name>
    <dbReference type="NCBI Taxonomy" id="247156"/>
    <lineage>
        <taxon>Bacteria</taxon>
        <taxon>Bacillati</taxon>
        <taxon>Actinomycetota</taxon>
        <taxon>Actinomycetes</taxon>
        <taxon>Mycobacteriales</taxon>
        <taxon>Nocardiaceae</taxon>
        <taxon>Nocardia</taxon>
    </lineage>
</organism>
<dbReference type="Gene3D" id="1.10.3730.20">
    <property type="match status" value="1"/>
</dbReference>
<protein>
    <submittedName>
        <fullName evidence="8">Putative membrane protein</fullName>
    </submittedName>
</protein>
<keyword evidence="9" id="KW-1185">Reference proteome</keyword>
<evidence type="ECO:0000256" key="2">
    <source>
        <dbReference type="ARBA" id="ARBA00007362"/>
    </source>
</evidence>
<sequence length="315" mass="31412">MHTASPARGQGHSAALTLATAVAPVVWGTTYAVTTELLPPGHPLFAGLMRALPAGLLAVVIGRALPHGDWWWKSAVLGVLNIGVFFPMLFFAAEHLPGGVAATLGSIVPLIVAVLAVPLLGERLAIRRIVWGVAGVAGVGLVVLGPDAGLDAAGIAAGLLGAASMALGLTLTKRWGRPAGVPPVALAGWQLGTGGLVLLPVTVLVEGAPPPLDGRAALGYLWLGLVGGLLAYALYFRGVGRLSVTSVALLNLLSPLTAAALGVLALGETVSPAQAVGFAIVLAAVIAGQLPIRPPVSTPALPPPGAAAIPTGAQR</sequence>
<dbReference type="Pfam" id="PF00892">
    <property type="entry name" value="EamA"/>
    <property type="match status" value="2"/>
</dbReference>
<gene>
    <name evidence="8" type="ordered locus">NFA_30730</name>
</gene>
<keyword evidence="4 6" id="KW-1133">Transmembrane helix</keyword>
<evidence type="ECO:0000256" key="1">
    <source>
        <dbReference type="ARBA" id="ARBA00004141"/>
    </source>
</evidence>
<accession>Q5YV71</accession>
<comment type="similarity">
    <text evidence="2">Belongs to the EamA transporter family.</text>
</comment>
<dbReference type="PANTHER" id="PTHR32322:SF2">
    <property type="entry name" value="EAMA DOMAIN-CONTAINING PROTEIN"/>
    <property type="match status" value="1"/>
</dbReference>
<dbReference type="InterPro" id="IPR037185">
    <property type="entry name" value="EmrE-like"/>
</dbReference>
<feature type="transmembrane region" description="Helical" evidence="6">
    <location>
        <begin position="217"/>
        <end position="235"/>
    </location>
</feature>
<dbReference type="GeneID" id="61133790"/>
<proteinExistence type="inferred from homology"/>
<evidence type="ECO:0000259" key="7">
    <source>
        <dbReference type="Pfam" id="PF00892"/>
    </source>
</evidence>
<feature type="transmembrane region" description="Helical" evidence="6">
    <location>
        <begin position="184"/>
        <end position="205"/>
    </location>
</feature>
<evidence type="ECO:0000256" key="6">
    <source>
        <dbReference type="SAM" id="Phobius"/>
    </source>
</evidence>
<feature type="transmembrane region" description="Helical" evidence="6">
    <location>
        <begin position="152"/>
        <end position="172"/>
    </location>
</feature>
<dbReference type="SUPFAM" id="SSF103481">
    <property type="entry name" value="Multidrug resistance efflux transporter EmrE"/>
    <property type="match status" value="2"/>
</dbReference>
<dbReference type="KEGG" id="nfa:NFA_30730"/>
<dbReference type="InterPro" id="IPR000620">
    <property type="entry name" value="EamA_dom"/>
</dbReference>
<dbReference type="RefSeq" id="WP_011209605.1">
    <property type="nucleotide sequence ID" value="NC_006361.1"/>
</dbReference>